<dbReference type="Proteomes" id="UP000544331">
    <property type="component" value="Unassembled WGS sequence"/>
</dbReference>
<feature type="region of interest" description="Disordered" evidence="1">
    <location>
        <begin position="1"/>
        <end position="101"/>
    </location>
</feature>
<accession>A0A8H6CXU7</accession>
<feature type="compositionally biased region" description="Basic and acidic residues" evidence="1">
    <location>
        <begin position="58"/>
        <end position="85"/>
    </location>
</feature>
<proteinExistence type="predicted"/>
<protein>
    <submittedName>
        <fullName evidence="2">Uncharacterized protein</fullName>
    </submittedName>
</protein>
<feature type="compositionally biased region" description="Polar residues" evidence="1">
    <location>
        <begin position="15"/>
        <end position="24"/>
    </location>
</feature>
<name>A0A8H6CXU7_9HYPO</name>
<dbReference type="EMBL" id="JAAOAN010001300">
    <property type="protein sequence ID" value="KAF5695982.1"/>
    <property type="molecule type" value="Genomic_DNA"/>
</dbReference>
<gene>
    <name evidence="2" type="ORF">FMUND_15809</name>
</gene>
<evidence type="ECO:0000313" key="3">
    <source>
        <dbReference type="Proteomes" id="UP000544331"/>
    </source>
</evidence>
<dbReference type="AlphaFoldDB" id="A0A8H6CXU7"/>
<comment type="caution">
    <text evidence="2">The sequence shown here is derived from an EMBL/GenBank/DDBJ whole genome shotgun (WGS) entry which is preliminary data.</text>
</comment>
<organism evidence="2 3">
    <name type="scientific">Fusarium mundagurra</name>
    <dbReference type="NCBI Taxonomy" id="1567541"/>
    <lineage>
        <taxon>Eukaryota</taxon>
        <taxon>Fungi</taxon>
        <taxon>Dikarya</taxon>
        <taxon>Ascomycota</taxon>
        <taxon>Pezizomycotina</taxon>
        <taxon>Sordariomycetes</taxon>
        <taxon>Hypocreomycetidae</taxon>
        <taxon>Hypocreales</taxon>
        <taxon>Nectriaceae</taxon>
        <taxon>Fusarium</taxon>
        <taxon>Fusarium fujikuroi species complex</taxon>
    </lineage>
</organism>
<evidence type="ECO:0000313" key="2">
    <source>
        <dbReference type="EMBL" id="KAF5695982.1"/>
    </source>
</evidence>
<reference evidence="2 3" key="1">
    <citation type="submission" date="2020-05" db="EMBL/GenBank/DDBJ databases">
        <title>Identification and distribution of gene clusters putatively required for synthesis of sphingolipid metabolism inhibitors in phylogenetically diverse species of the filamentous fungus Fusarium.</title>
        <authorList>
            <person name="Kim H.-S."/>
            <person name="Busman M."/>
            <person name="Brown D.W."/>
            <person name="Divon H."/>
            <person name="Uhlig S."/>
            <person name="Proctor R.H."/>
        </authorList>
    </citation>
    <scope>NUCLEOTIDE SEQUENCE [LARGE SCALE GENOMIC DNA]</scope>
    <source>
        <strain evidence="2 3">NRRL 66235</strain>
    </source>
</reference>
<sequence length="145" mass="16229">MDEIRRHNLAMLLPASSTTPSQELNDGEDCSNGNSEVSEDSNIDERISCIETASASEETSHEKGTEDTYEKQDPVAPEVLDKEPAANESQASTRKRMLDDDETTMPLAKRLRTWIAGVFASRTAWWFESQHGKEVGLLVQCYAEY</sequence>
<keyword evidence="3" id="KW-1185">Reference proteome</keyword>
<dbReference type="OrthoDB" id="4991232at2759"/>
<evidence type="ECO:0000256" key="1">
    <source>
        <dbReference type="SAM" id="MobiDB-lite"/>
    </source>
</evidence>